<dbReference type="Pfam" id="PF07883">
    <property type="entry name" value="Cupin_2"/>
    <property type="match status" value="1"/>
</dbReference>
<dbReference type="AlphaFoldDB" id="A0A8S0X4J6"/>
<dbReference type="KEGG" id="aacx:DEACI_1483"/>
<dbReference type="SUPFAM" id="SSF51182">
    <property type="entry name" value="RmlC-like cupins"/>
    <property type="match status" value="1"/>
</dbReference>
<dbReference type="EMBL" id="LR746496">
    <property type="protein sequence ID" value="CAA7600830.1"/>
    <property type="molecule type" value="Genomic_DNA"/>
</dbReference>
<reference evidence="3" key="1">
    <citation type="submission" date="2014-11" db="EMBL/GenBank/DDBJ databases">
        <authorList>
            <person name="Hornung B.V."/>
        </authorList>
    </citation>
    <scope>NUCLEOTIDE SEQUENCE</scope>
    <source>
        <strain evidence="3">INE</strain>
    </source>
</reference>
<organism evidence="2">
    <name type="scientific">Acididesulfobacillus acetoxydans</name>
    <dbReference type="NCBI Taxonomy" id="1561005"/>
    <lineage>
        <taxon>Bacteria</taxon>
        <taxon>Bacillati</taxon>
        <taxon>Bacillota</taxon>
        <taxon>Clostridia</taxon>
        <taxon>Eubacteriales</taxon>
        <taxon>Peptococcaceae</taxon>
        <taxon>Acididesulfobacillus</taxon>
    </lineage>
</organism>
<dbReference type="EMBL" id="CDGJ01000117">
    <property type="protein sequence ID" value="CEJ09251.1"/>
    <property type="molecule type" value="Genomic_DNA"/>
</dbReference>
<gene>
    <name evidence="2" type="ORF">DEACI_1483</name>
    <name evidence="3" type="ORF">DEACI_3735</name>
</gene>
<reference evidence="2" key="2">
    <citation type="submission" date="2020-01" db="EMBL/GenBank/DDBJ databases">
        <authorList>
            <person name="Hornung B."/>
        </authorList>
    </citation>
    <scope>NUCLEOTIDE SEQUENCE</scope>
    <source>
        <strain evidence="2">PacBioINE</strain>
    </source>
</reference>
<dbReference type="Gene3D" id="2.60.120.10">
    <property type="entry name" value="Jelly Rolls"/>
    <property type="match status" value="1"/>
</dbReference>
<sequence length="110" mass="11821">MLIVDVNEVKAHEITNLKVLFSENATAGGTVQFGTVVLRPQARIPLNGMGVHVQDEYSIIIKGSVVTGVGGSTYRLKKGQATLIPAGEAHWSFNEGKEDCEIVWALVGRS</sequence>
<keyword evidence="4" id="KW-1185">Reference proteome</keyword>
<evidence type="ECO:0000313" key="4">
    <source>
        <dbReference type="Proteomes" id="UP001071230"/>
    </source>
</evidence>
<dbReference type="InterPro" id="IPR014710">
    <property type="entry name" value="RmlC-like_jellyroll"/>
</dbReference>
<dbReference type="InterPro" id="IPR011051">
    <property type="entry name" value="RmlC_Cupin_sf"/>
</dbReference>
<evidence type="ECO:0000313" key="2">
    <source>
        <dbReference type="EMBL" id="CAA7600830.1"/>
    </source>
</evidence>
<evidence type="ECO:0000259" key="1">
    <source>
        <dbReference type="Pfam" id="PF07883"/>
    </source>
</evidence>
<dbReference type="Proteomes" id="UP000836597">
    <property type="component" value="Chromosome"/>
</dbReference>
<name>A0A8S0X4J6_9FIRM</name>
<proteinExistence type="predicted"/>
<dbReference type="InterPro" id="IPR013096">
    <property type="entry name" value="Cupin_2"/>
</dbReference>
<dbReference type="Proteomes" id="UP001071230">
    <property type="component" value="Unassembled WGS sequence"/>
</dbReference>
<dbReference type="RefSeq" id="WP_240984436.1">
    <property type="nucleotide sequence ID" value="NZ_CDGJ01000117.1"/>
</dbReference>
<accession>A0A8S0X4J6</accession>
<evidence type="ECO:0000313" key="3">
    <source>
        <dbReference type="EMBL" id="CEJ09251.1"/>
    </source>
</evidence>
<feature type="domain" description="Cupin type-2" evidence="1">
    <location>
        <begin position="49"/>
        <end position="105"/>
    </location>
</feature>
<protein>
    <submittedName>
        <fullName evidence="2">Cupin domain protein</fullName>
    </submittedName>
    <submittedName>
        <fullName evidence="3">RmlC-like cupin domain</fullName>
    </submittedName>
</protein>